<dbReference type="Proteomes" id="UP001300604">
    <property type="component" value="Chromosome"/>
</dbReference>
<dbReference type="AlphaFoldDB" id="A0AA97H263"/>
<gene>
    <name evidence="2" type="ORF">PXC00_12260</name>
</gene>
<keyword evidence="2" id="KW-0012">Acyltransferase</keyword>
<dbReference type="GO" id="GO:0016747">
    <property type="term" value="F:acyltransferase activity, transferring groups other than amino-acyl groups"/>
    <property type="evidence" value="ECO:0007669"/>
    <property type="project" value="InterPro"/>
</dbReference>
<feature type="domain" description="N-acetyltransferase" evidence="1">
    <location>
        <begin position="1"/>
        <end position="163"/>
    </location>
</feature>
<dbReference type="Gene3D" id="3.40.630.30">
    <property type="match status" value="1"/>
</dbReference>
<keyword evidence="3" id="KW-1185">Reference proteome</keyword>
<name>A0AA97H263_9FIRM</name>
<accession>A0AA97H263</accession>
<dbReference type="RefSeq" id="WP_275844757.1">
    <property type="nucleotide sequence ID" value="NZ_CP135996.1"/>
</dbReference>
<dbReference type="KEGG" id="carl:PXC00_12260"/>
<dbReference type="EC" id="2.3.1.-" evidence="2"/>
<evidence type="ECO:0000259" key="1">
    <source>
        <dbReference type="PROSITE" id="PS51186"/>
    </source>
</evidence>
<dbReference type="EMBL" id="CP135996">
    <property type="protein sequence ID" value="WOC31952.1"/>
    <property type="molecule type" value="Genomic_DNA"/>
</dbReference>
<evidence type="ECO:0000313" key="2">
    <source>
        <dbReference type="EMBL" id="WOC31952.1"/>
    </source>
</evidence>
<organism evidence="2 3">
    <name type="scientific">Caproicibacterium argilliputei</name>
    <dbReference type="NCBI Taxonomy" id="3030016"/>
    <lineage>
        <taxon>Bacteria</taxon>
        <taxon>Bacillati</taxon>
        <taxon>Bacillota</taxon>
        <taxon>Clostridia</taxon>
        <taxon>Eubacteriales</taxon>
        <taxon>Oscillospiraceae</taxon>
        <taxon>Caproicibacterium</taxon>
    </lineage>
</organism>
<dbReference type="InterPro" id="IPR000182">
    <property type="entry name" value="GNAT_dom"/>
</dbReference>
<reference evidence="3" key="3">
    <citation type="submission" date="2024-06" db="EMBL/GenBank/DDBJ databases">
        <authorList>
            <person name="Zeng C."/>
        </authorList>
    </citation>
    <scope>NUCLEOTIDE SEQUENCE [LARGE SCALE GENOMIC DNA]</scope>
    <source>
        <strain evidence="3">ZCY20-5</strain>
    </source>
</reference>
<keyword evidence="2" id="KW-0808">Transferase</keyword>
<sequence length="167" mass="18732">MIRKARERDLPLLESLVETAADSCGNRGICQDTTDTARAHLVAEWRTGTLYVQESNGKVNGMFALCEKSAQPDTAVRWSNENANVLENFAVAADGFSRDEGEKMLRAAQRLAQRKGCDSLRGSTPEGNLRMRRLFARCGFRLAGWILPQESTQRLFCYEMFLCGQSF</sequence>
<protein>
    <submittedName>
        <fullName evidence="2">GNAT family N-acetyltransferase</fullName>
        <ecNumber evidence="2">2.3.1.-</ecNumber>
    </submittedName>
</protein>
<dbReference type="Pfam" id="PF00583">
    <property type="entry name" value="Acetyltransf_1"/>
    <property type="match status" value="1"/>
</dbReference>
<dbReference type="SUPFAM" id="SSF55729">
    <property type="entry name" value="Acyl-CoA N-acyltransferases (Nat)"/>
    <property type="match status" value="1"/>
</dbReference>
<reference evidence="2 3" key="1">
    <citation type="submission" date="2024-06" db="EMBL/GenBank/DDBJ databases">
        <title>Caproicibacterium argilliputei sp. nov, a novel caproic acid producing anaerobic bacterium isolated from pit mud.</title>
        <authorList>
            <person name="Xia S."/>
        </authorList>
    </citation>
    <scope>NUCLEOTIDE SEQUENCE [LARGE SCALE GENOMIC DNA]</scope>
    <source>
        <strain evidence="2 3">ZCY20-5</strain>
    </source>
</reference>
<proteinExistence type="predicted"/>
<dbReference type="InterPro" id="IPR016181">
    <property type="entry name" value="Acyl_CoA_acyltransferase"/>
</dbReference>
<reference evidence="3" key="2">
    <citation type="submission" date="2024-06" db="EMBL/GenBank/DDBJ databases">
        <title>Caproicibacterium argilliputei sp. nov, a novel caproic acid producing anaerobic bacterium isolated from pit mud.</title>
        <authorList>
            <person name="Zeng C."/>
        </authorList>
    </citation>
    <scope>NUCLEOTIDE SEQUENCE [LARGE SCALE GENOMIC DNA]</scope>
    <source>
        <strain evidence="3">ZCY20-5</strain>
    </source>
</reference>
<evidence type="ECO:0000313" key="3">
    <source>
        <dbReference type="Proteomes" id="UP001300604"/>
    </source>
</evidence>
<dbReference type="PROSITE" id="PS51186">
    <property type="entry name" value="GNAT"/>
    <property type="match status" value="1"/>
</dbReference>